<reference evidence="5" key="1">
    <citation type="journal article" date="2020" name="Stud. Mycol.">
        <title>101 Dothideomycetes genomes: a test case for predicting lifestyles and emergence of pathogens.</title>
        <authorList>
            <person name="Haridas S."/>
            <person name="Albert R."/>
            <person name="Binder M."/>
            <person name="Bloem J."/>
            <person name="Labutti K."/>
            <person name="Salamov A."/>
            <person name="Andreopoulos B."/>
            <person name="Baker S."/>
            <person name="Barry K."/>
            <person name="Bills G."/>
            <person name="Bluhm B."/>
            <person name="Cannon C."/>
            <person name="Castanera R."/>
            <person name="Culley D."/>
            <person name="Daum C."/>
            <person name="Ezra D."/>
            <person name="Gonzalez J."/>
            <person name="Henrissat B."/>
            <person name="Kuo A."/>
            <person name="Liang C."/>
            <person name="Lipzen A."/>
            <person name="Lutzoni F."/>
            <person name="Magnuson J."/>
            <person name="Mondo S."/>
            <person name="Nolan M."/>
            <person name="Ohm R."/>
            <person name="Pangilinan J."/>
            <person name="Park H.-J."/>
            <person name="Ramirez L."/>
            <person name="Alfaro M."/>
            <person name="Sun H."/>
            <person name="Tritt A."/>
            <person name="Yoshinaga Y."/>
            <person name="Zwiers L.-H."/>
            <person name="Turgeon B."/>
            <person name="Goodwin S."/>
            <person name="Spatafora J."/>
            <person name="Crous P."/>
            <person name="Grigoriev I."/>
        </authorList>
    </citation>
    <scope>NUCLEOTIDE SEQUENCE</scope>
    <source>
        <strain evidence="5">SCOH1-5</strain>
    </source>
</reference>
<evidence type="ECO:0000259" key="4">
    <source>
        <dbReference type="Pfam" id="PF09362"/>
    </source>
</evidence>
<feature type="domain" description="WSC" evidence="3">
    <location>
        <begin position="380"/>
        <end position="429"/>
    </location>
</feature>
<dbReference type="AlphaFoldDB" id="A0A6A6F4K2"/>
<feature type="region of interest" description="Disordered" evidence="1">
    <location>
        <begin position="338"/>
        <end position="374"/>
    </location>
</feature>
<name>A0A6A6F4K2_9PEZI</name>
<dbReference type="OrthoDB" id="74764at2759"/>
<proteinExistence type="predicted"/>
<feature type="chain" id="PRO_5025602971" evidence="2">
    <location>
        <begin position="20"/>
        <end position="443"/>
    </location>
</feature>
<evidence type="ECO:0000256" key="1">
    <source>
        <dbReference type="SAM" id="MobiDB-lite"/>
    </source>
</evidence>
<protein>
    <submittedName>
        <fullName evidence="5">Uncharacterized protein</fullName>
    </submittedName>
</protein>
<gene>
    <name evidence="5" type="ORF">CERZMDRAFT_49511</name>
</gene>
<accession>A0A6A6F4K2</accession>
<sequence>MANGFRAALILSLLSHVDAFWRMNCALVQRGRIDPLVSPGAIAGHTHSIMGGSNIGINATFDSLSNSECSSCEITADKSAYWSPTLFYQYPNGSVLSVPNNGGVAYYLGRGPNTNKTVPFPNGLNILSGNMAARSYDKTTMTWGNATYPPRPIADRVSFACLKDNQPPEQHYMFDTDCPYGMRAQIHYQSCWNGRELYKADNSHVAYQSQIDNGICPPTHPIQIPHIFLEVLYSVANVPKQPGGRFVFAQGDPTGYGFHGDFQNGWNFDVLQEAVTNCLSVENYGTIGECPILQRYQTSGYSYNCPERPPQIGERVTGLLPRLPGCNRITEGPEAAPFASNQCDPSQPKPSVTTTVDSTTRPTAQVSPGSSWPSSGQQRYVNCFADNVNGVRALNAVRMSNYNVMTVDYCQSWCKSKGYRLSGVEWGQEVNTALPVLTPKSMC</sequence>
<keyword evidence="2" id="KW-0732">Signal</keyword>
<feature type="signal peptide" evidence="2">
    <location>
        <begin position="1"/>
        <end position="19"/>
    </location>
</feature>
<dbReference type="Pfam" id="PF09362">
    <property type="entry name" value="DUF1996"/>
    <property type="match status" value="1"/>
</dbReference>
<dbReference type="PANTHER" id="PTHR43662">
    <property type="match status" value="1"/>
</dbReference>
<dbReference type="EMBL" id="ML992694">
    <property type="protein sequence ID" value="KAF2208353.1"/>
    <property type="molecule type" value="Genomic_DNA"/>
</dbReference>
<evidence type="ECO:0000259" key="3">
    <source>
        <dbReference type="Pfam" id="PF01822"/>
    </source>
</evidence>
<organism evidence="5 6">
    <name type="scientific">Cercospora zeae-maydis SCOH1-5</name>
    <dbReference type="NCBI Taxonomy" id="717836"/>
    <lineage>
        <taxon>Eukaryota</taxon>
        <taxon>Fungi</taxon>
        <taxon>Dikarya</taxon>
        <taxon>Ascomycota</taxon>
        <taxon>Pezizomycotina</taxon>
        <taxon>Dothideomycetes</taxon>
        <taxon>Dothideomycetidae</taxon>
        <taxon>Mycosphaerellales</taxon>
        <taxon>Mycosphaerellaceae</taxon>
        <taxon>Cercospora</taxon>
    </lineage>
</organism>
<dbReference type="InterPro" id="IPR018535">
    <property type="entry name" value="DUF1996"/>
</dbReference>
<dbReference type="Proteomes" id="UP000799539">
    <property type="component" value="Unassembled WGS sequence"/>
</dbReference>
<feature type="compositionally biased region" description="Low complexity" evidence="1">
    <location>
        <begin position="350"/>
        <end position="374"/>
    </location>
</feature>
<feature type="domain" description="DUF1996" evidence="4">
    <location>
        <begin position="34"/>
        <end position="266"/>
    </location>
</feature>
<dbReference type="InterPro" id="IPR002889">
    <property type="entry name" value="WSC_carb-bd"/>
</dbReference>
<dbReference type="PANTHER" id="PTHR43662:SF3">
    <property type="entry name" value="DOMAIN PROTEIN, PUTATIVE (AFU_ORTHOLOGUE AFUA_6G11970)-RELATED"/>
    <property type="match status" value="1"/>
</dbReference>
<evidence type="ECO:0000313" key="6">
    <source>
        <dbReference type="Proteomes" id="UP000799539"/>
    </source>
</evidence>
<dbReference type="Pfam" id="PF01822">
    <property type="entry name" value="WSC"/>
    <property type="match status" value="1"/>
</dbReference>
<evidence type="ECO:0000256" key="2">
    <source>
        <dbReference type="SAM" id="SignalP"/>
    </source>
</evidence>
<evidence type="ECO:0000313" key="5">
    <source>
        <dbReference type="EMBL" id="KAF2208353.1"/>
    </source>
</evidence>
<keyword evidence="6" id="KW-1185">Reference proteome</keyword>